<evidence type="ECO:0000313" key="1">
    <source>
        <dbReference type="EMBL" id="CAD8678997.1"/>
    </source>
</evidence>
<sequence length="111" mass="12152">MVDGKFSGLAWQEYSPRYPHVEMTLGYAGRPGGPAFYLSTVDNTFNHGPGSQGSATEADSCFAKVVRGFEVVERMKRQPGAGDNGFVQDPAHHIRIQSMRVLDPSASRHRA</sequence>
<accession>A0A7S0RJD3</accession>
<dbReference type="AlphaFoldDB" id="A0A7S0RJD3"/>
<dbReference type="InterPro" id="IPR029000">
    <property type="entry name" value="Cyclophilin-like_dom_sf"/>
</dbReference>
<dbReference type="EMBL" id="HBFA01028358">
    <property type="protein sequence ID" value="CAD8678997.1"/>
    <property type="molecule type" value="Transcribed_RNA"/>
</dbReference>
<gene>
    <name evidence="1" type="ORF">POBO1169_LOCUS14340</name>
</gene>
<proteinExistence type="predicted"/>
<name>A0A7S0RJD3_9CHLO</name>
<dbReference type="SUPFAM" id="SSF50891">
    <property type="entry name" value="Cyclophilin-like"/>
    <property type="match status" value="1"/>
</dbReference>
<dbReference type="Gene3D" id="2.40.100.10">
    <property type="entry name" value="Cyclophilin-like"/>
    <property type="match status" value="1"/>
</dbReference>
<protein>
    <recommendedName>
        <fullName evidence="2">Peptidylprolyl isomerase</fullName>
    </recommendedName>
</protein>
<evidence type="ECO:0008006" key="2">
    <source>
        <dbReference type="Google" id="ProtNLM"/>
    </source>
</evidence>
<organism evidence="1">
    <name type="scientific">Pyramimonas obovata</name>
    <dbReference type="NCBI Taxonomy" id="1411642"/>
    <lineage>
        <taxon>Eukaryota</taxon>
        <taxon>Viridiplantae</taxon>
        <taxon>Chlorophyta</taxon>
        <taxon>Pyramimonadophyceae</taxon>
        <taxon>Pyramimonadales</taxon>
        <taxon>Pyramimonadaceae</taxon>
        <taxon>Pyramimonas</taxon>
        <taxon>Pyramimonas incertae sedis</taxon>
    </lineage>
</organism>
<reference evidence="1" key="1">
    <citation type="submission" date="2021-01" db="EMBL/GenBank/DDBJ databases">
        <authorList>
            <person name="Corre E."/>
            <person name="Pelletier E."/>
            <person name="Niang G."/>
            <person name="Scheremetjew M."/>
            <person name="Finn R."/>
            <person name="Kale V."/>
            <person name="Holt S."/>
            <person name="Cochrane G."/>
            <person name="Meng A."/>
            <person name="Brown T."/>
            <person name="Cohen L."/>
        </authorList>
    </citation>
    <scope>NUCLEOTIDE SEQUENCE</scope>
    <source>
        <strain evidence="1">CCMP722</strain>
    </source>
</reference>